<accession>A0A1C2DNW3</accession>
<dbReference type="PANTHER" id="PTHR30537:SF71">
    <property type="entry name" value="TRANSCRIPTIONAL REGULATORY PROTEIN"/>
    <property type="match status" value="1"/>
</dbReference>
<evidence type="ECO:0000313" key="6">
    <source>
        <dbReference type="EMBL" id="OCX16468.1"/>
    </source>
</evidence>
<dbReference type="OrthoDB" id="9786526at2"/>
<gene>
    <name evidence="6" type="ORF">QV13_16785</name>
</gene>
<comment type="caution">
    <text evidence="6">The sequence shown here is derived from an EMBL/GenBank/DDBJ whole genome shotgun (WGS) entry which is preliminary data.</text>
</comment>
<evidence type="ECO:0000256" key="2">
    <source>
        <dbReference type="ARBA" id="ARBA00023015"/>
    </source>
</evidence>
<dbReference type="STRING" id="1566387.QV13_16785"/>
<keyword evidence="2" id="KW-0805">Transcription regulation</keyword>
<dbReference type="GO" id="GO:0043565">
    <property type="term" value="F:sequence-specific DNA binding"/>
    <property type="evidence" value="ECO:0007669"/>
    <property type="project" value="TreeGrafter"/>
</dbReference>
<dbReference type="AlphaFoldDB" id="A0A1C2DNW3"/>
<dbReference type="PROSITE" id="PS50931">
    <property type="entry name" value="HTH_LYSR"/>
    <property type="match status" value="1"/>
</dbReference>
<comment type="similarity">
    <text evidence="1">Belongs to the LysR transcriptional regulatory family.</text>
</comment>
<dbReference type="Gene3D" id="1.10.10.10">
    <property type="entry name" value="Winged helix-like DNA-binding domain superfamily/Winged helix DNA-binding domain"/>
    <property type="match status" value="1"/>
</dbReference>
<keyword evidence="4" id="KW-0804">Transcription</keyword>
<evidence type="ECO:0000313" key="7">
    <source>
        <dbReference type="Proteomes" id="UP000094412"/>
    </source>
</evidence>
<dbReference type="GO" id="GO:0006351">
    <property type="term" value="P:DNA-templated transcription"/>
    <property type="evidence" value="ECO:0007669"/>
    <property type="project" value="TreeGrafter"/>
</dbReference>
<evidence type="ECO:0000256" key="1">
    <source>
        <dbReference type="ARBA" id="ARBA00009437"/>
    </source>
</evidence>
<dbReference type="EMBL" id="MDEO01000033">
    <property type="protein sequence ID" value="OCX16468.1"/>
    <property type="molecule type" value="Genomic_DNA"/>
</dbReference>
<dbReference type="InterPro" id="IPR036390">
    <property type="entry name" value="WH_DNA-bd_sf"/>
</dbReference>
<dbReference type="FunFam" id="3.40.190.290:FF:000001">
    <property type="entry name" value="Transcriptional regulator, LysR family"/>
    <property type="match status" value="1"/>
</dbReference>
<proteinExistence type="inferred from homology"/>
<dbReference type="InterPro" id="IPR000847">
    <property type="entry name" value="LysR_HTH_N"/>
</dbReference>
<dbReference type="InterPro" id="IPR036388">
    <property type="entry name" value="WH-like_DNA-bd_sf"/>
</dbReference>
<dbReference type="Pfam" id="PF03466">
    <property type="entry name" value="LysR_substrate"/>
    <property type="match status" value="1"/>
</dbReference>
<dbReference type="GO" id="GO:0003700">
    <property type="term" value="F:DNA-binding transcription factor activity"/>
    <property type="evidence" value="ECO:0007669"/>
    <property type="project" value="InterPro"/>
</dbReference>
<evidence type="ECO:0000256" key="4">
    <source>
        <dbReference type="ARBA" id="ARBA00023163"/>
    </source>
</evidence>
<feature type="domain" description="HTH lysR-type" evidence="5">
    <location>
        <begin position="8"/>
        <end position="65"/>
    </location>
</feature>
<dbReference type="Gene3D" id="3.40.190.290">
    <property type="match status" value="1"/>
</dbReference>
<reference evidence="6 7" key="1">
    <citation type="submission" date="2016-08" db="EMBL/GenBank/DDBJ databases">
        <title>Whole genome sequence of Mesorhizobium sp. strain UASWS1009 isolated from industrial sewage.</title>
        <authorList>
            <person name="Crovadore J."/>
            <person name="Calmin G."/>
            <person name="Chablais R."/>
            <person name="Cochard B."/>
            <person name="Lefort F."/>
        </authorList>
    </citation>
    <scope>NUCLEOTIDE SEQUENCE [LARGE SCALE GENOMIC DNA]</scope>
    <source>
        <strain evidence="6 7">UASWS1009</strain>
    </source>
</reference>
<name>A0A1C2DNW3_9HYPH</name>
<evidence type="ECO:0000259" key="5">
    <source>
        <dbReference type="PROSITE" id="PS50931"/>
    </source>
</evidence>
<organism evidence="6 7">
    <name type="scientific">Mesorhizobium hungaricum</name>
    <dbReference type="NCBI Taxonomy" id="1566387"/>
    <lineage>
        <taxon>Bacteria</taxon>
        <taxon>Pseudomonadati</taxon>
        <taxon>Pseudomonadota</taxon>
        <taxon>Alphaproteobacteria</taxon>
        <taxon>Hyphomicrobiales</taxon>
        <taxon>Phyllobacteriaceae</taxon>
        <taxon>Mesorhizobium</taxon>
    </lineage>
</organism>
<protein>
    <submittedName>
        <fullName evidence="6">LysR family transcriptional regulator</fullName>
    </submittedName>
</protein>
<keyword evidence="3" id="KW-0238">DNA-binding</keyword>
<keyword evidence="7" id="KW-1185">Reference proteome</keyword>
<dbReference type="RefSeq" id="WP_024924526.1">
    <property type="nucleotide sequence ID" value="NZ_MDEO01000033.1"/>
</dbReference>
<dbReference type="InterPro" id="IPR058163">
    <property type="entry name" value="LysR-type_TF_proteobact-type"/>
</dbReference>
<dbReference type="Pfam" id="PF00126">
    <property type="entry name" value="HTH_1"/>
    <property type="match status" value="1"/>
</dbReference>
<evidence type="ECO:0000256" key="3">
    <source>
        <dbReference type="ARBA" id="ARBA00023125"/>
    </source>
</evidence>
<sequence>MTTRIDTNRLGEMDVFVRVVELCGFSPAARALRLSPSGVSKLITRLETRLGTRLFNRSTRKLALTAEGSIFYDRCVQILADVDGAEREAAAGAVPRGRLRVNCNVAFSQWVLTPVLPDFLARYPEIVLDLVVSDVVVDLLQEHADVAIRIGPLANSSLIARKLGASRAIVVAAPAYLDQMGTPREPADLARHNLLGFGFSRLVEGWPFLGENGQVVRVAPQGNVLVSDGDTMRRLAVEGVGIARVARFQLEEDLATGRLVQLLEDYSPGEVEPIHAVYVGQGGVLPARVRAFLDFLTERVKVR</sequence>
<dbReference type="SUPFAM" id="SSF53850">
    <property type="entry name" value="Periplasmic binding protein-like II"/>
    <property type="match status" value="1"/>
</dbReference>
<dbReference type="Proteomes" id="UP000094412">
    <property type="component" value="Unassembled WGS sequence"/>
</dbReference>
<dbReference type="PANTHER" id="PTHR30537">
    <property type="entry name" value="HTH-TYPE TRANSCRIPTIONAL REGULATOR"/>
    <property type="match status" value="1"/>
</dbReference>
<dbReference type="SUPFAM" id="SSF46785">
    <property type="entry name" value="Winged helix' DNA-binding domain"/>
    <property type="match status" value="1"/>
</dbReference>
<dbReference type="InterPro" id="IPR005119">
    <property type="entry name" value="LysR_subst-bd"/>
</dbReference>
<dbReference type="FunFam" id="1.10.10.10:FF:000001">
    <property type="entry name" value="LysR family transcriptional regulator"/>
    <property type="match status" value="1"/>
</dbReference>